<evidence type="ECO:0000313" key="4">
    <source>
        <dbReference type="Proteomes" id="UP000231516"/>
    </source>
</evidence>
<dbReference type="RefSeq" id="WP_099594103.1">
    <property type="nucleotide sequence ID" value="NZ_MDGM01000012.1"/>
</dbReference>
<name>A0A2G5K6H2_9RHOB</name>
<evidence type="ECO:0000259" key="2">
    <source>
        <dbReference type="Pfam" id="PF02657"/>
    </source>
</evidence>
<gene>
    <name evidence="3" type="ORF">BFP76_06900</name>
</gene>
<comment type="similarity">
    <text evidence="1">Belongs to the SufE family.</text>
</comment>
<evidence type="ECO:0000256" key="1">
    <source>
        <dbReference type="ARBA" id="ARBA00010282"/>
    </source>
</evidence>
<dbReference type="AlphaFoldDB" id="A0A2G5K6H2"/>
<dbReference type="OrthoDB" id="9799320at2"/>
<dbReference type="Gene3D" id="3.90.1010.10">
    <property type="match status" value="1"/>
</dbReference>
<feature type="domain" description="Fe-S metabolism associated" evidence="2">
    <location>
        <begin position="9"/>
        <end position="133"/>
    </location>
</feature>
<dbReference type="SUPFAM" id="SSF82649">
    <property type="entry name" value="SufE/NifU"/>
    <property type="match status" value="1"/>
</dbReference>
<comment type="caution">
    <text evidence="3">The sequence shown here is derived from an EMBL/GenBank/DDBJ whole genome shotgun (WGS) entry which is preliminary data.</text>
</comment>
<keyword evidence="4" id="KW-1185">Reference proteome</keyword>
<organism evidence="3 4">
    <name type="scientific">Paramylibacter kogurei</name>
    <dbReference type="NCBI Taxonomy" id="1889778"/>
    <lineage>
        <taxon>Bacteria</taxon>
        <taxon>Pseudomonadati</taxon>
        <taxon>Pseudomonadota</taxon>
        <taxon>Alphaproteobacteria</taxon>
        <taxon>Rhodobacterales</taxon>
        <taxon>Paracoccaceae</taxon>
        <taxon>Paramylibacter</taxon>
    </lineage>
</organism>
<sequence length="141" mass="15280">MSAEFEDIVETFEFLDDWEDRYRHVIDMGKALPVLDDALRVPAVKVDGCASQVWLVPHIEGSGNDAVFTFQGASDAMIVQGLIAILHALFNGQTVGEILKTDAIAAFGRLGLDQHLSAQRSNGLRAMIARINEVAAKAAQS</sequence>
<dbReference type="Pfam" id="PF02657">
    <property type="entry name" value="SufE"/>
    <property type="match status" value="1"/>
</dbReference>
<evidence type="ECO:0000313" key="3">
    <source>
        <dbReference type="EMBL" id="PIB25156.1"/>
    </source>
</evidence>
<protein>
    <submittedName>
        <fullName evidence="3">Cysteine desufuration protein SufE</fullName>
    </submittedName>
</protein>
<reference evidence="3 4" key="1">
    <citation type="submission" date="2016-08" db="EMBL/GenBank/DDBJ databases">
        <title>Draft genome of Amylibacter sp. strain 4G11.</title>
        <authorList>
            <person name="Wong S.-K."/>
            <person name="Hamasaki K."/>
            <person name="Yoshizawa S."/>
        </authorList>
    </citation>
    <scope>NUCLEOTIDE SEQUENCE [LARGE SCALE GENOMIC DNA]</scope>
    <source>
        <strain evidence="3 4">4G11</strain>
    </source>
</reference>
<proteinExistence type="inferred from homology"/>
<dbReference type="PANTHER" id="PTHR43597">
    <property type="entry name" value="SULFUR ACCEPTOR PROTEIN CSDE"/>
    <property type="match status" value="1"/>
</dbReference>
<dbReference type="Proteomes" id="UP000231516">
    <property type="component" value="Unassembled WGS sequence"/>
</dbReference>
<dbReference type="InterPro" id="IPR003808">
    <property type="entry name" value="Fe-S_metab-assoc_dom"/>
</dbReference>
<dbReference type="PANTHER" id="PTHR43597:SF5">
    <property type="entry name" value="SUFE-LIKE PROTEIN 2, CHLOROPLASTIC"/>
    <property type="match status" value="1"/>
</dbReference>
<dbReference type="EMBL" id="MDGM01000012">
    <property type="protein sequence ID" value="PIB25156.1"/>
    <property type="molecule type" value="Genomic_DNA"/>
</dbReference>
<accession>A0A2G5K6H2</accession>